<keyword evidence="8" id="KW-1185">Reference proteome</keyword>
<evidence type="ECO:0000256" key="1">
    <source>
        <dbReference type="ARBA" id="ARBA00004141"/>
    </source>
</evidence>
<feature type="transmembrane region" description="Helical" evidence="6">
    <location>
        <begin position="36"/>
        <end position="60"/>
    </location>
</feature>
<dbReference type="InterPro" id="IPR036458">
    <property type="entry name" value="Na:dicarbo_symporter_sf"/>
</dbReference>
<evidence type="ECO:0000256" key="6">
    <source>
        <dbReference type="SAM" id="Phobius"/>
    </source>
</evidence>
<proteinExistence type="predicted"/>
<reference evidence="7" key="2">
    <citation type="submission" date="2020-09" db="EMBL/GenBank/DDBJ databases">
        <authorList>
            <person name="Sun Q."/>
            <person name="Zhou Y."/>
        </authorList>
    </citation>
    <scope>NUCLEOTIDE SEQUENCE</scope>
    <source>
        <strain evidence="7">CGMCC 1.12360</strain>
    </source>
</reference>
<dbReference type="PANTHER" id="PTHR42865">
    <property type="entry name" value="PROTON/GLUTAMATE-ASPARTATE SYMPORTER"/>
    <property type="match status" value="1"/>
</dbReference>
<dbReference type="Proteomes" id="UP000602050">
    <property type="component" value="Unassembled WGS sequence"/>
</dbReference>
<feature type="transmembrane region" description="Helical" evidence="6">
    <location>
        <begin position="193"/>
        <end position="214"/>
    </location>
</feature>
<dbReference type="Gene3D" id="1.10.3860.10">
    <property type="entry name" value="Sodium:dicarboxylate symporter"/>
    <property type="match status" value="1"/>
</dbReference>
<evidence type="ECO:0000256" key="5">
    <source>
        <dbReference type="ARBA" id="ARBA00023136"/>
    </source>
</evidence>
<dbReference type="GO" id="GO:0005295">
    <property type="term" value="F:neutral L-amino acid:sodium symporter activity"/>
    <property type="evidence" value="ECO:0007669"/>
    <property type="project" value="TreeGrafter"/>
</dbReference>
<gene>
    <name evidence="7" type="ORF">GCM10010978_29760</name>
</gene>
<feature type="transmembrane region" description="Helical" evidence="6">
    <location>
        <begin position="302"/>
        <end position="322"/>
    </location>
</feature>
<dbReference type="GO" id="GO:0032329">
    <property type="term" value="P:serine transport"/>
    <property type="evidence" value="ECO:0007669"/>
    <property type="project" value="TreeGrafter"/>
</dbReference>
<keyword evidence="2" id="KW-0813">Transport</keyword>
<evidence type="ECO:0000313" key="8">
    <source>
        <dbReference type="Proteomes" id="UP000602050"/>
    </source>
</evidence>
<feature type="transmembrane region" description="Helical" evidence="6">
    <location>
        <begin position="328"/>
        <end position="352"/>
    </location>
</feature>
<protein>
    <submittedName>
        <fullName evidence="7">Sodium:glutamate symporter</fullName>
    </submittedName>
</protein>
<evidence type="ECO:0000256" key="3">
    <source>
        <dbReference type="ARBA" id="ARBA00022692"/>
    </source>
</evidence>
<keyword evidence="4 6" id="KW-1133">Transmembrane helix</keyword>
<feature type="transmembrane region" description="Helical" evidence="6">
    <location>
        <begin position="267"/>
        <end position="290"/>
    </location>
</feature>
<dbReference type="SUPFAM" id="SSF118215">
    <property type="entry name" value="Proton glutamate symport protein"/>
    <property type="match status" value="1"/>
</dbReference>
<comment type="caution">
    <text evidence="7">The sequence shown here is derived from an EMBL/GenBank/DDBJ whole genome shotgun (WGS) entry which is preliminary data.</text>
</comment>
<dbReference type="RefSeq" id="WP_188393208.1">
    <property type="nucleotide sequence ID" value="NZ_BMEV01000078.1"/>
</dbReference>
<feature type="transmembrane region" description="Helical" evidence="6">
    <location>
        <begin position="226"/>
        <end position="247"/>
    </location>
</feature>
<feature type="transmembrane region" description="Helical" evidence="6">
    <location>
        <begin position="160"/>
        <end position="181"/>
    </location>
</feature>
<evidence type="ECO:0000256" key="4">
    <source>
        <dbReference type="ARBA" id="ARBA00022989"/>
    </source>
</evidence>
<feature type="transmembrane region" description="Helical" evidence="6">
    <location>
        <begin position="7"/>
        <end position="30"/>
    </location>
</feature>
<dbReference type="PANTHER" id="PTHR42865:SF8">
    <property type="entry name" value="SERINE_THREONINE TRANSPORTER SSTT"/>
    <property type="match status" value="1"/>
</dbReference>
<name>A0A8J2TRJ0_9BACI</name>
<comment type="subcellular location">
    <subcellularLocation>
        <location evidence="1">Membrane</location>
        <topology evidence="1">Multi-pass membrane protein</topology>
    </subcellularLocation>
</comment>
<reference evidence="7" key="1">
    <citation type="journal article" date="2014" name="Int. J. Syst. Evol. Microbiol.">
        <title>Complete genome sequence of Corynebacterium casei LMG S-19264T (=DSM 44701T), isolated from a smear-ripened cheese.</title>
        <authorList>
            <consortium name="US DOE Joint Genome Institute (JGI-PGF)"/>
            <person name="Walter F."/>
            <person name="Albersmeier A."/>
            <person name="Kalinowski J."/>
            <person name="Ruckert C."/>
        </authorList>
    </citation>
    <scope>NUCLEOTIDE SEQUENCE</scope>
    <source>
        <strain evidence="7">CGMCC 1.12360</strain>
    </source>
</reference>
<dbReference type="EMBL" id="BMEV01000078">
    <property type="protein sequence ID" value="GFZ88110.1"/>
    <property type="molecule type" value="Genomic_DNA"/>
</dbReference>
<accession>A0A8J2TRJ0</accession>
<evidence type="ECO:0000256" key="2">
    <source>
        <dbReference type="ARBA" id="ARBA00022448"/>
    </source>
</evidence>
<evidence type="ECO:0000313" key="7">
    <source>
        <dbReference type="EMBL" id="GFZ88110.1"/>
    </source>
</evidence>
<dbReference type="GO" id="GO:0005886">
    <property type="term" value="C:plasma membrane"/>
    <property type="evidence" value="ECO:0007669"/>
    <property type="project" value="TreeGrafter"/>
</dbReference>
<dbReference type="InterPro" id="IPR001991">
    <property type="entry name" value="Na-dicarboxylate_symporter"/>
</dbReference>
<dbReference type="AlphaFoldDB" id="A0A8J2TRJ0"/>
<keyword evidence="5 6" id="KW-0472">Membrane</keyword>
<feature type="transmembrane region" description="Helical" evidence="6">
    <location>
        <begin position="121"/>
        <end position="139"/>
    </location>
</feature>
<dbReference type="PRINTS" id="PR00173">
    <property type="entry name" value="EDTRNSPORT"/>
</dbReference>
<dbReference type="Pfam" id="PF00375">
    <property type="entry name" value="SDF"/>
    <property type="match status" value="1"/>
</dbReference>
<sequence length="386" mass="40302">MKLIGKLVIGIISGIIIGLFVSEAIIRVIVTFKEVFGQFLGFSIPLIIIFFIASGIASFGKQSGKMLGLTGGLAYVSSVIAGTMAFIVALIIIPKLVGNGGGSAEEAAGFEPLFELTIEPIADVMTALILSFVFGIGVTRIKSPTLRSFFDEGKAIIEKLIWKVIIPILPFYIASIFAELAADGAVFKTLQTFGLVLVMAIVMHWVWLIILYVIAGSFTGKNPFTALKTMLPAYFTGLGTMSSAATIPVTVRSAKNNKVSDGIADSAVPLCATIHLSGSTITLVTCSVAVMMLQNGLSLPTFGTMMPFIFMLGIIMIAAPGVPGGAVMAALGLLGSMLGFDETALGLMIALYMAQDSFGTATNVTGDGAIALIVDKLIGNQGDHAA</sequence>
<feature type="transmembrane region" description="Helical" evidence="6">
    <location>
        <begin position="72"/>
        <end position="93"/>
    </location>
</feature>
<keyword evidence="3 6" id="KW-0812">Transmembrane</keyword>
<organism evidence="7 8">
    <name type="scientific">Compostibacillus humi</name>
    <dbReference type="NCBI Taxonomy" id="1245525"/>
    <lineage>
        <taxon>Bacteria</taxon>
        <taxon>Bacillati</taxon>
        <taxon>Bacillota</taxon>
        <taxon>Bacilli</taxon>
        <taxon>Bacillales</taxon>
        <taxon>Bacillaceae</taxon>
        <taxon>Compostibacillus</taxon>
    </lineage>
</organism>